<keyword evidence="3 6" id="KW-0347">Helicase</keyword>
<name>A0A1Q5Q043_9ACTO</name>
<dbReference type="CDD" id="cd18809">
    <property type="entry name" value="SF1_C_RecD"/>
    <property type="match status" value="1"/>
</dbReference>
<dbReference type="RefSeq" id="WP_073717539.1">
    <property type="nucleotide sequence ID" value="NZ_MQVR01000104.1"/>
</dbReference>
<comment type="caution">
    <text evidence="6">The sequence shown here is derived from an EMBL/GenBank/DDBJ whole genome shotgun (WGS) entry which is preliminary data.</text>
</comment>
<dbReference type="OrthoDB" id="9763659at2"/>
<dbReference type="PANTHER" id="PTHR43788:SF16">
    <property type="entry name" value="HELICASE WITH ZINC FINGER 2"/>
    <property type="match status" value="1"/>
</dbReference>
<proteinExistence type="predicted"/>
<dbReference type="InterPro" id="IPR050534">
    <property type="entry name" value="Coronavir_polyprotein_1ab"/>
</dbReference>
<reference evidence="7" key="1">
    <citation type="submission" date="2016-12" db="EMBL/GenBank/DDBJ databases">
        <authorList>
            <person name="Meng X."/>
        </authorList>
    </citation>
    <scope>NUCLEOTIDE SEQUENCE [LARGE SCALE GENOMIC DNA]</scope>
    <source>
        <strain evidence="7">DSM 19116</strain>
    </source>
</reference>
<evidence type="ECO:0000256" key="1">
    <source>
        <dbReference type="ARBA" id="ARBA00022741"/>
    </source>
</evidence>
<evidence type="ECO:0000256" key="2">
    <source>
        <dbReference type="ARBA" id="ARBA00022801"/>
    </source>
</evidence>
<dbReference type="GO" id="GO:0043139">
    <property type="term" value="F:5'-3' DNA helicase activity"/>
    <property type="evidence" value="ECO:0007669"/>
    <property type="project" value="TreeGrafter"/>
</dbReference>
<evidence type="ECO:0000313" key="7">
    <source>
        <dbReference type="Proteomes" id="UP000185628"/>
    </source>
</evidence>
<dbReference type="Proteomes" id="UP000185628">
    <property type="component" value="Unassembled WGS sequence"/>
</dbReference>
<evidence type="ECO:0000256" key="3">
    <source>
        <dbReference type="ARBA" id="ARBA00022806"/>
    </source>
</evidence>
<dbReference type="InterPro" id="IPR027417">
    <property type="entry name" value="P-loop_NTPase"/>
</dbReference>
<dbReference type="GO" id="GO:0005524">
    <property type="term" value="F:ATP binding"/>
    <property type="evidence" value="ECO:0007669"/>
    <property type="project" value="UniProtKB-KW"/>
</dbReference>
<dbReference type="SUPFAM" id="SSF52540">
    <property type="entry name" value="P-loop containing nucleoside triphosphate hydrolases"/>
    <property type="match status" value="2"/>
</dbReference>
<sequence length="923" mass="105248">MATVEQQVLDSSNAIDQNISAITTDRGFLSQNLLQYLRHLVEGLVVYAHVPDRTVTYNYQTEFDAARDAVNGDARYRLLTRFHSLLQISVSHYTLDRDPSERLMLKYYEYLLRTRDLAKQHLGLDILRNLEQFPLHEDPALRAYYEKIAGRIEASKHDLLTGKTERYYINSSRPFFIGSRIYYEVTFSLAHNRTSKFDRIIGFTDIDVSDYYAAQLELANDSIDVLGQTMPIIIVRDWSVSIRPCEFDNFARLLGQQTTVQSGHVEYRNLMRYLTMTRHSLLDLLDSSDEVYNQVKTWVLTNAQRTPLIFPALDAARAIIGHNRPGTRLLRYLMLRMNNQILKAQYDVNQCGWLSNLNVSSGCRPFDTMPYCTSPRKHNPKFTDLAASIDSSNRKHELLARRVRVNVEQHGMIYTPEGDLEDLGDIDDLIRRHNAALPPTPRHAPRKLQRANGHVFIVGYEDGTVEIIEQLQKIASNGIEDYADDVAAWLDENAKLPDGDPQKVDDEIKADALRKLFSHSKVALIYGAAGTGKSTMVNHIANYFGRERKLFLAHTNPAVDNLTRRVDAPNAHFSTISKHVRGDWDTSGHFDVVVIDECSTVSNAAFLEVLANTEFDLLVLVGDVYQIESIEFGNWFGAIRSYIPPESVHELTHPFRTTDEELLTLWDRVRDLDDRIEESLSKNEYSKELGESLFARHGADEIVLCLNYDGLYGINNVNRFLQASNPNPAHVWGEAVYKVGDPVLFNETDRFRPLIFNNMKGNIVGISQAPGKITFDIDLGLEREATATEAMLSNLRVVGDSVVQFDVIERPDTDEDDDSTTTIVPFQIAYAVSIHKAQGLEFDSVKVVITEANEENISHSIFYTAITRARKHLEVYWTPDTQTRILSRLEVRENKKDENLLRQRRGVVPVVKVPKRQKVRQKP</sequence>
<evidence type="ECO:0000313" key="6">
    <source>
        <dbReference type="EMBL" id="OKL52990.1"/>
    </source>
</evidence>
<keyword evidence="4" id="KW-0067">ATP-binding</keyword>
<dbReference type="Pfam" id="PF13538">
    <property type="entry name" value="UvrD_C_2"/>
    <property type="match status" value="1"/>
</dbReference>
<protein>
    <submittedName>
        <fullName evidence="6">Helicase</fullName>
    </submittedName>
</protein>
<keyword evidence="2" id="KW-0378">Hydrolase</keyword>
<keyword evidence="7" id="KW-1185">Reference proteome</keyword>
<dbReference type="InterPro" id="IPR027785">
    <property type="entry name" value="UvrD-like_helicase_C"/>
</dbReference>
<dbReference type="GO" id="GO:0016787">
    <property type="term" value="F:hydrolase activity"/>
    <property type="evidence" value="ECO:0007669"/>
    <property type="project" value="UniProtKB-KW"/>
</dbReference>
<feature type="domain" description="UvrD-like helicase C-terminal" evidence="5">
    <location>
        <begin position="829"/>
        <end position="873"/>
    </location>
</feature>
<dbReference type="Pfam" id="PF13604">
    <property type="entry name" value="AAA_30"/>
    <property type="match status" value="1"/>
</dbReference>
<evidence type="ECO:0000256" key="4">
    <source>
        <dbReference type="ARBA" id="ARBA00022840"/>
    </source>
</evidence>
<keyword evidence="1" id="KW-0547">Nucleotide-binding</keyword>
<organism evidence="6 7">
    <name type="scientific">Bowdeniella nasicola</name>
    <dbReference type="NCBI Taxonomy" id="208480"/>
    <lineage>
        <taxon>Bacteria</taxon>
        <taxon>Bacillati</taxon>
        <taxon>Actinomycetota</taxon>
        <taxon>Actinomycetes</taxon>
        <taxon>Actinomycetales</taxon>
        <taxon>Actinomycetaceae</taxon>
        <taxon>Bowdeniella</taxon>
    </lineage>
</organism>
<dbReference type="AlphaFoldDB" id="A0A1Q5Q043"/>
<dbReference type="EMBL" id="MQVR01000104">
    <property type="protein sequence ID" value="OKL52990.1"/>
    <property type="molecule type" value="Genomic_DNA"/>
</dbReference>
<accession>A0A1Q5Q043</accession>
<dbReference type="PANTHER" id="PTHR43788">
    <property type="entry name" value="DNA2/NAM7 HELICASE FAMILY MEMBER"/>
    <property type="match status" value="1"/>
</dbReference>
<evidence type="ECO:0000259" key="5">
    <source>
        <dbReference type="Pfam" id="PF13538"/>
    </source>
</evidence>
<gene>
    <name evidence="6" type="ORF">BSZ39_11870</name>
</gene>
<dbReference type="Gene3D" id="3.40.50.300">
    <property type="entry name" value="P-loop containing nucleotide triphosphate hydrolases"/>
    <property type="match status" value="2"/>
</dbReference>